<keyword evidence="2" id="KW-1185">Reference proteome</keyword>
<evidence type="ECO:0000313" key="2">
    <source>
        <dbReference type="Proteomes" id="UP000267027"/>
    </source>
</evidence>
<accession>A0A0R3PKC5</accession>
<proteinExistence type="predicted"/>
<organism evidence="3">
    <name type="scientific">Angiostrongylus costaricensis</name>
    <name type="common">Nematode worm</name>
    <dbReference type="NCBI Taxonomy" id="334426"/>
    <lineage>
        <taxon>Eukaryota</taxon>
        <taxon>Metazoa</taxon>
        <taxon>Ecdysozoa</taxon>
        <taxon>Nematoda</taxon>
        <taxon>Chromadorea</taxon>
        <taxon>Rhabditida</taxon>
        <taxon>Rhabditina</taxon>
        <taxon>Rhabditomorpha</taxon>
        <taxon>Strongyloidea</taxon>
        <taxon>Metastrongylidae</taxon>
        <taxon>Angiostrongylus</taxon>
    </lineage>
</organism>
<dbReference type="Proteomes" id="UP000267027">
    <property type="component" value="Unassembled WGS sequence"/>
</dbReference>
<name>A0A0R3PKC5_ANGCS</name>
<gene>
    <name evidence="1" type="ORF">ACOC_LOCUS5029</name>
</gene>
<dbReference type="AlphaFoldDB" id="A0A0R3PKC5"/>
<reference evidence="3" key="1">
    <citation type="submission" date="2017-02" db="UniProtKB">
        <authorList>
            <consortium name="WormBaseParasite"/>
        </authorList>
    </citation>
    <scope>IDENTIFICATION</scope>
</reference>
<evidence type="ECO:0000313" key="1">
    <source>
        <dbReference type="EMBL" id="VDM56614.1"/>
    </source>
</evidence>
<dbReference type="EMBL" id="UYYA01003844">
    <property type="protein sequence ID" value="VDM56614.1"/>
    <property type="molecule type" value="Genomic_DNA"/>
</dbReference>
<dbReference type="WBParaSite" id="ACOC_0000502801-mRNA-1">
    <property type="protein sequence ID" value="ACOC_0000502801-mRNA-1"/>
    <property type="gene ID" value="ACOC_0000502801"/>
</dbReference>
<protein>
    <submittedName>
        <fullName evidence="3">Laminin N-terminal domain-containing protein</fullName>
    </submittedName>
</protein>
<reference evidence="1 2" key="2">
    <citation type="submission" date="2018-11" db="EMBL/GenBank/DDBJ databases">
        <authorList>
            <consortium name="Pathogen Informatics"/>
        </authorList>
    </citation>
    <scope>NUCLEOTIDE SEQUENCE [LARGE SCALE GENOMIC DNA]</scope>
    <source>
        <strain evidence="1 2">Costa Rica</strain>
    </source>
</reference>
<sequence length="67" mass="7254">MYISPSDGCLATQSKESTISPPGGFIGCIRRLKAPFTRSNYPSTVTSGPFENLNELLATSRTNFVLL</sequence>
<evidence type="ECO:0000313" key="3">
    <source>
        <dbReference type="WBParaSite" id="ACOC_0000502801-mRNA-1"/>
    </source>
</evidence>